<feature type="signal peptide" evidence="1">
    <location>
        <begin position="1"/>
        <end position="19"/>
    </location>
</feature>
<gene>
    <name evidence="2" type="ORF">MNOR_LOCUS6150</name>
</gene>
<sequence length="395" mass="42534">MAAAPSILVGLLLTSKTITEPSLNRGLIANTKVPWYLDQQSFVRDCPGGHCDETPIGLLQENFQSNVKICPGGRCGVKPNNILKGSIHDRNKDCTKGQCDTVTPVGLLKGNIDNKDDSCNGSHCNVVTPIDHFQGTVQNKDKWCTGGWCDLNSNNPVLRILENLDRGCPGGKCKVTTEGPTLGGFQGTADPFEDYVVTENSVNYEKNSLFVDPLIFSESSSFPKDAAKENIQNSISTNFETTFPSTVADVPTSASSSASAAPSGNVVTVHSTPSIAPSRGFVYVNFGESQKDNNGEGSVRVVSQDQDIDNSRFQRESSIVDKDYDFWNSINGILGSEFGFSNEKVFNHLSNQNINQNGAVELNSNEAGVIIQDSREARSFTSFPGGSVQAPSRGF</sequence>
<keyword evidence="1" id="KW-0732">Signal</keyword>
<protein>
    <submittedName>
        <fullName evidence="2">Uncharacterized protein</fullName>
    </submittedName>
</protein>
<evidence type="ECO:0000256" key="1">
    <source>
        <dbReference type="SAM" id="SignalP"/>
    </source>
</evidence>
<accession>A0AAV2Q2C8</accession>
<dbReference type="Proteomes" id="UP001497623">
    <property type="component" value="Unassembled WGS sequence"/>
</dbReference>
<evidence type="ECO:0000313" key="3">
    <source>
        <dbReference type="Proteomes" id="UP001497623"/>
    </source>
</evidence>
<dbReference type="EMBL" id="CAXKWB010002497">
    <property type="protein sequence ID" value="CAL4067064.1"/>
    <property type="molecule type" value="Genomic_DNA"/>
</dbReference>
<proteinExistence type="predicted"/>
<reference evidence="2 3" key="1">
    <citation type="submission" date="2024-05" db="EMBL/GenBank/DDBJ databases">
        <authorList>
            <person name="Wallberg A."/>
        </authorList>
    </citation>
    <scope>NUCLEOTIDE SEQUENCE [LARGE SCALE GENOMIC DNA]</scope>
</reference>
<keyword evidence="3" id="KW-1185">Reference proteome</keyword>
<feature type="non-terminal residue" evidence="2">
    <location>
        <position position="395"/>
    </location>
</feature>
<organism evidence="2 3">
    <name type="scientific">Meganyctiphanes norvegica</name>
    <name type="common">Northern krill</name>
    <name type="synonym">Thysanopoda norvegica</name>
    <dbReference type="NCBI Taxonomy" id="48144"/>
    <lineage>
        <taxon>Eukaryota</taxon>
        <taxon>Metazoa</taxon>
        <taxon>Ecdysozoa</taxon>
        <taxon>Arthropoda</taxon>
        <taxon>Crustacea</taxon>
        <taxon>Multicrustacea</taxon>
        <taxon>Malacostraca</taxon>
        <taxon>Eumalacostraca</taxon>
        <taxon>Eucarida</taxon>
        <taxon>Euphausiacea</taxon>
        <taxon>Euphausiidae</taxon>
        <taxon>Meganyctiphanes</taxon>
    </lineage>
</organism>
<feature type="chain" id="PRO_5043696534" evidence="1">
    <location>
        <begin position="20"/>
        <end position="395"/>
    </location>
</feature>
<evidence type="ECO:0000313" key="2">
    <source>
        <dbReference type="EMBL" id="CAL4067064.1"/>
    </source>
</evidence>
<dbReference type="AlphaFoldDB" id="A0AAV2Q2C8"/>
<name>A0AAV2Q2C8_MEGNR</name>
<comment type="caution">
    <text evidence="2">The sequence shown here is derived from an EMBL/GenBank/DDBJ whole genome shotgun (WGS) entry which is preliminary data.</text>
</comment>